<organism evidence="1 2">
    <name type="scientific">Chengkuizengella axinellae</name>
    <dbReference type="NCBI Taxonomy" id="3064388"/>
    <lineage>
        <taxon>Bacteria</taxon>
        <taxon>Bacillati</taxon>
        <taxon>Bacillota</taxon>
        <taxon>Bacilli</taxon>
        <taxon>Bacillales</taxon>
        <taxon>Paenibacillaceae</taxon>
        <taxon>Chengkuizengella</taxon>
    </lineage>
</organism>
<accession>A0ABT9IWR5</accession>
<protein>
    <submittedName>
        <fullName evidence="1">Uncharacterized protein</fullName>
    </submittedName>
</protein>
<proteinExistence type="predicted"/>
<keyword evidence="2" id="KW-1185">Reference proteome</keyword>
<dbReference type="RefSeq" id="WP_305990803.1">
    <property type="nucleotide sequence ID" value="NZ_JAVAMP010000001.1"/>
</dbReference>
<dbReference type="Proteomes" id="UP001231941">
    <property type="component" value="Unassembled WGS sequence"/>
</dbReference>
<evidence type="ECO:0000313" key="2">
    <source>
        <dbReference type="Proteomes" id="UP001231941"/>
    </source>
</evidence>
<evidence type="ECO:0000313" key="1">
    <source>
        <dbReference type="EMBL" id="MDP5273542.1"/>
    </source>
</evidence>
<name>A0ABT9IWR5_9BACL</name>
<comment type="caution">
    <text evidence="1">The sequence shown here is derived from an EMBL/GenBank/DDBJ whole genome shotgun (WGS) entry which is preliminary data.</text>
</comment>
<dbReference type="EMBL" id="JAVAMP010000001">
    <property type="protein sequence ID" value="MDP5273542.1"/>
    <property type="molecule type" value="Genomic_DNA"/>
</dbReference>
<reference evidence="1 2" key="1">
    <citation type="submission" date="2023-08" db="EMBL/GenBank/DDBJ databases">
        <authorList>
            <person name="Park J.-S."/>
        </authorList>
    </citation>
    <scope>NUCLEOTIDE SEQUENCE [LARGE SCALE GENOMIC DNA]</scope>
    <source>
        <strain evidence="1 2">2205SS18-9</strain>
    </source>
</reference>
<sequence>MLAKSRDKMIAKSVVELIQILNSQKDESEMLIHLFSILHKTDATRLYFENRIREEQIKIIAINDFISLLGPGYVYLGVKGGYPNNIRTRKY</sequence>
<gene>
    <name evidence="1" type="ORF">Q5Y73_05455</name>
</gene>